<feature type="region of interest" description="Disordered" evidence="16">
    <location>
        <begin position="1584"/>
        <end position="1627"/>
    </location>
</feature>
<evidence type="ECO:0000313" key="19">
    <source>
        <dbReference type="EMBL" id="KAJ7310270.1"/>
    </source>
</evidence>
<protein>
    <recommendedName>
        <fullName evidence="4">ferroxidase</fullName>
        <ecNumber evidence="4">1.16.3.1</ecNumber>
    </recommendedName>
</protein>
<feature type="chain" id="PRO_5040106408" description="ferroxidase" evidence="17">
    <location>
        <begin position="19"/>
        <end position="1627"/>
    </location>
</feature>
<gene>
    <name evidence="19" type="ORF">JRQ81_007170</name>
</gene>
<sequence>MCLWCFVILWCLWDRSAGLTRRYYIGAVETDWNYMPSRQKCCAFPKAMGETSHSALKLKGLLGPTIRAEVYDKVVVTFKNLASHPFSIQAIGVSYWKASEGAGYDDKTSWSEKQDDAVAPGQTHTYVWEIGEEQGPTGSDPRCLTYAYSSHADSVKDTNAGLIGALLVCKPGTLTNVGTRSAWQELVMLFAVFDEGKSWYAEENAFANGLSMDNRTQQLHTVNGFMHSSFPELTVCQNRPVFWYVIGLGTGPEVHSIFFEGHTFLVRDHRQATLDISPAIFLTAETMPRASGTFRMFCQIPSHQQGGMETYIHVHVCPEPPQKTMRTADTAMDEDEYDDYDEADFDSTVINMAEFEPRIVGRSRAKRFPMMWKHYLAAVEVDWDYAPNKRTRLESNVTYQFLERGPQRIGSMYKKVRFVEYEDGTFKKKKASNPEHMGILGPVLKGEVGDEFMIIFKNLASRPYNIYPYGITNVTSFFHLGTTENRNMKLLPVEPNQVFTYRWKIMPEDGPAGSDPRCLSRYYYSSIEPTKDLASGLIGPLLICSKETMDRRGVQIMSDEARFVLFSVFDENQSWYLAENINRSCSNAAKVNLRDPEFYASNIMYSINGYVFDNLQLQLCLAEVVYWYVLSVGAQTDILSIFFSGNTFKHNAAFEETLTLFPFSGETVFMSMENPGIWMLGCLNPDFRRQGMSAKFTIFKCSQELEFEENNGDYYDDSLPKDYMAQANILQLRSFQRKRKLLQPCAKSQWDDAIASLENETLKENHLLAPCLEQPDQLVKLKGKKNSTYPLVSFGETVHKYDTSSPSPQESPFESSPSKVFTVEDESGTISATLKKIFHDHRLSGGLGREEAALSKISQKVTTGLEKESLVFGMPTEGTGMSQESVTRQKTVEDVNLQSAPQLGKMEALHEEIAPPVQSKESFDGEAPVESLTSKTKEPPLHLSDNLSVTKRVDQDSWLPGRVSEEQVDTMERWDSTTVISNGTLTAAFQIMSYGSESTPFNRSSVSASAAALGSKLAVQDSSLETQSTGPLTLEIKQGVDGPAPQGYGTAFQSSKSYSPDEVAVQQDEPSMTTELKQPVPLLVSTTTGTQGIFTSLSEDSFLARSDRRTASQEKTHDAASQGHETEKIMRRRPNEVMRDTNFLKEPNALFAQNGDGTDSERSAGNLRITDKGIDTNDILNSNGSSSTDSSRRNKETKDLTLQGDPQGGIHGKYISGKENEASSRFYAMPNEISIPNTQRVLGKLAKQNITQHQLAEAILKFPKGSVLGGAFDEEGAPPSQPIMWVNETGSEELVRKRRSKPDPDVHRHEKSAEETKTTCPPGLCARGGSLKKRSLKLPQVTLEGTAATGARLKNRSDVAEGQTWASLNDNFFRTSSNAVAGIIRKLLGVNTTQEYPRARPGHSTVSISPPSNSIQYNISGSLRILGSQADNAQIQDGHQQAGRGGSSPQKIMDAGNINIVPGYFGDEKTVKGYVTQTQPGVDLTVEGDITNVPIHLQKNARKIKEGGLPAMSVVPSMKKADREGVLKLQLPDSNPDLQDAAKREEVEISATQDPVENDLLHQDHSAINQTLPQQLWVKTGRQGESGGLRVKRATSTPQYFKERKRRKNMMEFKDSIKARTQPQETP</sequence>
<dbReference type="OrthoDB" id="2121828at2759"/>
<evidence type="ECO:0000256" key="10">
    <source>
        <dbReference type="ARBA" id="ARBA00022989"/>
    </source>
</evidence>
<feature type="compositionally biased region" description="Basic and acidic residues" evidence="16">
    <location>
        <begin position="1105"/>
        <end position="1143"/>
    </location>
</feature>
<dbReference type="SUPFAM" id="SSF49503">
    <property type="entry name" value="Cupredoxins"/>
    <property type="match status" value="4"/>
</dbReference>
<dbReference type="GO" id="GO:0038023">
    <property type="term" value="F:signaling receptor activity"/>
    <property type="evidence" value="ECO:0007669"/>
    <property type="project" value="TreeGrafter"/>
</dbReference>
<keyword evidence="14" id="KW-1015">Disulfide bond</keyword>
<organism evidence="19 20">
    <name type="scientific">Phrynocephalus forsythii</name>
    <dbReference type="NCBI Taxonomy" id="171643"/>
    <lineage>
        <taxon>Eukaryota</taxon>
        <taxon>Metazoa</taxon>
        <taxon>Chordata</taxon>
        <taxon>Craniata</taxon>
        <taxon>Vertebrata</taxon>
        <taxon>Euteleostomi</taxon>
        <taxon>Lepidosauria</taxon>
        <taxon>Squamata</taxon>
        <taxon>Bifurcata</taxon>
        <taxon>Unidentata</taxon>
        <taxon>Episquamata</taxon>
        <taxon>Toxicofera</taxon>
        <taxon>Iguania</taxon>
        <taxon>Acrodonta</taxon>
        <taxon>Agamidae</taxon>
        <taxon>Agaminae</taxon>
        <taxon>Phrynocephalus</taxon>
    </lineage>
</organism>
<feature type="region of interest" description="Disordered" evidence="16">
    <location>
        <begin position="1040"/>
        <end position="1059"/>
    </location>
</feature>
<dbReference type="InterPro" id="IPR050633">
    <property type="entry name" value="Neuropilin_MCO_CoagFactor"/>
</dbReference>
<evidence type="ECO:0000256" key="1">
    <source>
        <dbReference type="ARBA" id="ARBA00001935"/>
    </source>
</evidence>
<keyword evidence="8 17" id="KW-0732">Signal</keyword>
<dbReference type="GO" id="GO:0005886">
    <property type="term" value="C:plasma membrane"/>
    <property type="evidence" value="ECO:0007669"/>
    <property type="project" value="TreeGrafter"/>
</dbReference>
<feature type="region of interest" description="Disordered" evidence="16">
    <location>
        <begin position="1295"/>
        <end position="1326"/>
    </location>
</feature>
<feature type="signal peptide" evidence="17">
    <location>
        <begin position="1"/>
        <end position="18"/>
    </location>
</feature>
<evidence type="ECO:0000256" key="4">
    <source>
        <dbReference type="ARBA" id="ARBA00013107"/>
    </source>
</evidence>
<dbReference type="Proteomes" id="UP001142489">
    <property type="component" value="Unassembled WGS sequence"/>
</dbReference>
<evidence type="ECO:0000256" key="13">
    <source>
        <dbReference type="ARBA" id="ARBA00023136"/>
    </source>
</evidence>
<keyword evidence="20" id="KW-1185">Reference proteome</keyword>
<proteinExistence type="inferred from homology"/>
<keyword evidence="7" id="KW-0479">Metal-binding</keyword>
<keyword evidence="5" id="KW-0813">Transport</keyword>
<evidence type="ECO:0000256" key="16">
    <source>
        <dbReference type="SAM" id="MobiDB-lite"/>
    </source>
</evidence>
<dbReference type="PANTHER" id="PTHR46806">
    <property type="entry name" value="F5/8 TYPE C DOMAIN-CONTAINING PROTEIN"/>
    <property type="match status" value="1"/>
</dbReference>
<comment type="similarity">
    <text evidence="3">Belongs to the multicopper oxidase family.</text>
</comment>
<evidence type="ECO:0000256" key="8">
    <source>
        <dbReference type="ARBA" id="ARBA00022729"/>
    </source>
</evidence>
<keyword evidence="6" id="KW-0812">Transmembrane</keyword>
<evidence type="ECO:0000256" key="9">
    <source>
        <dbReference type="ARBA" id="ARBA00022737"/>
    </source>
</evidence>
<comment type="caution">
    <text evidence="19">The sequence shown here is derived from an EMBL/GenBank/DDBJ whole genome shotgun (WGS) entry which is preliminary data.</text>
</comment>
<dbReference type="PROSITE" id="PS00079">
    <property type="entry name" value="MULTICOPPER_OXIDASE1"/>
    <property type="match status" value="1"/>
</dbReference>
<feature type="compositionally biased region" description="Basic and acidic residues" evidence="16">
    <location>
        <begin position="1190"/>
        <end position="1199"/>
    </location>
</feature>
<dbReference type="InterPro" id="IPR011707">
    <property type="entry name" value="Cu-oxidase-like_N"/>
</dbReference>
<dbReference type="FunFam" id="2.60.40.420:FF:000002">
    <property type="entry name" value="Hephaestin like 1"/>
    <property type="match status" value="1"/>
</dbReference>
<evidence type="ECO:0000256" key="5">
    <source>
        <dbReference type="ARBA" id="ARBA00022448"/>
    </source>
</evidence>
<evidence type="ECO:0000256" key="12">
    <source>
        <dbReference type="ARBA" id="ARBA00023065"/>
    </source>
</evidence>
<evidence type="ECO:0000256" key="14">
    <source>
        <dbReference type="ARBA" id="ARBA00023157"/>
    </source>
</evidence>
<comment type="cofactor">
    <cofactor evidence="1">
        <name>Cu cation</name>
        <dbReference type="ChEBI" id="CHEBI:23378"/>
    </cofactor>
</comment>
<evidence type="ECO:0000256" key="17">
    <source>
        <dbReference type="SAM" id="SignalP"/>
    </source>
</evidence>
<evidence type="ECO:0000313" key="20">
    <source>
        <dbReference type="Proteomes" id="UP001142489"/>
    </source>
</evidence>
<evidence type="ECO:0000256" key="6">
    <source>
        <dbReference type="ARBA" id="ARBA00022692"/>
    </source>
</evidence>
<dbReference type="GO" id="GO:0006811">
    <property type="term" value="P:monoatomic ion transport"/>
    <property type="evidence" value="ECO:0007669"/>
    <property type="project" value="UniProtKB-KW"/>
</dbReference>
<feature type="domain" description="Plastocyanin-like" evidence="18">
    <location>
        <begin position="61"/>
        <end position="169"/>
    </location>
</feature>
<feature type="region of interest" description="Disordered" evidence="16">
    <location>
        <begin position="917"/>
        <end position="943"/>
    </location>
</feature>
<feature type="compositionally biased region" description="Basic and acidic residues" evidence="16">
    <location>
        <begin position="1301"/>
        <end position="1317"/>
    </location>
</feature>
<dbReference type="InterPro" id="IPR033138">
    <property type="entry name" value="Cu_oxidase_CS"/>
</dbReference>
<feature type="compositionally biased region" description="Basic and acidic residues" evidence="16">
    <location>
        <begin position="1609"/>
        <end position="1618"/>
    </location>
</feature>
<dbReference type="EC" id="1.16.3.1" evidence="4"/>
<keyword evidence="9" id="KW-0677">Repeat</keyword>
<dbReference type="PANTHER" id="PTHR46806:SF7">
    <property type="entry name" value="COAGULATION FACTOR VIII"/>
    <property type="match status" value="1"/>
</dbReference>
<keyword evidence="12" id="KW-0406">Ion transport</keyword>
<evidence type="ECO:0000259" key="18">
    <source>
        <dbReference type="Pfam" id="PF07732"/>
    </source>
</evidence>
<dbReference type="InterPro" id="IPR008972">
    <property type="entry name" value="Cupredoxin"/>
</dbReference>
<dbReference type="GO" id="GO:0005507">
    <property type="term" value="F:copper ion binding"/>
    <property type="evidence" value="ECO:0007669"/>
    <property type="project" value="InterPro"/>
</dbReference>
<comment type="subcellular location">
    <subcellularLocation>
        <location evidence="2">Membrane</location>
        <topology evidence="2">Single-pass membrane protein</topology>
    </subcellularLocation>
</comment>
<evidence type="ECO:0000256" key="3">
    <source>
        <dbReference type="ARBA" id="ARBA00010609"/>
    </source>
</evidence>
<keyword evidence="13" id="KW-0472">Membrane</keyword>
<dbReference type="Gene3D" id="2.60.40.420">
    <property type="entry name" value="Cupredoxins - blue copper proteins"/>
    <property type="match status" value="4"/>
</dbReference>
<feature type="region of interest" description="Disordered" evidence="16">
    <location>
        <begin position="1104"/>
        <end position="1211"/>
    </location>
</feature>
<accession>A0A9Q0XCY3</accession>
<evidence type="ECO:0000256" key="2">
    <source>
        <dbReference type="ARBA" id="ARBA00004167"/>
    </source>
</evidence>
<dbReference type="EMBL" id="JAPFRF010000015">
    <property type="protein sequence ID" value="KAJ7310270.1"/>
    <property type="molecule type" value="Genomic_DNA"/>
</dbReference>
<keyword evidence="11" id="KW-0560">Oxidoreductase</keyword>
<keyword evidence="15" id="KW-0325">Glycoprotein</keyword>
<dbReference type="Pfam" id="PF07732">
    <property type="entry name" value="Cu-oxidase_3"/>
    <property type="match status" value="1"/>
</dbReference>
<reference evidence="19" key="1">
    <citation type="journal article" date="2023" name="DNA Res.">
        <title>Chromosome-level genome assembly of Phrynocephalus forsythii using third-generation DNA sequencing and Hi-C analysis.</title>
        <authorList>
            <person name="Qi Y."/>
            <person name="Zhao W."/>
            <person name="Zhao Y."/>
            <person name="Niu C."/>
            <person name="Cao S."/>
            <person name="Zhang Y."/>
        </authorList>
    </citation>
    <scope>NUCLEOTIDE SEQUENCE</scope>
    <source>
        <tissue evidence="19">Muscle</tissue>
    </source>
</reference>
<evidence type="ECO:0000256" key="7">
    <source>
        <dbReference type="ARBA" id="ARBA00022723"/>
    </source>
</evidence>
<evidence type="ECO:0000256" key="15">
    <source>
        <dbReference type="ARBA" id="ARBA00023180"/>
    </source>
</evidence>
<name>A0A9Q0XCY3_9SAUR</name>
<keyword evidence="10" id="KW-1133">Transmembrane helix</keyword>
<evidence type="ECO:0000256" key="11">
    <source>
        <dbReference type="ARBA" id="ARBA00023002"/>
    </source>
</evidence>
<dbReference type="GO" id="GO:0004322">
    <property type="term" value="F:ferroxidase activity"/>
    <property type="evidence" value="ECO:0007669"/>
    <property type="project" value="UniProtKB-EC"/>
</dbReference>